<evidence type="ECO:0000313" key="9">
    <source>
        <dbReference type="Proteomes" id="UP001597314"/>
    </source>
</evidence>
<keyword evidence="9" id="KW-1185">Reference proteome</keyword>
<dbReference type="InterPro" id="IPR036135">
    <property type="entry name" value="MoeA_linker/N_sf"/>
</dbReference>
<dbReference type="Gene3D" id="2.40.340.10">
    <property type="entry name" value="MoeA, C-terminal, domain IV"/>
    <property type="match status" value="1"/>
</dbReference>
<keyword evidence="6" id="KW-0460">Magnesium</keyword>
<comment type="caution">
    <text evidence="8">The sequence shown here is derived from an EMBL/GenBank/DDBJ whole genome shotgun (WGS) entry which is preliminary data.</text>
</comment>
<gene>
    <name evidence="8" type="primary">glp</name>
    <name evidence="8" type="ORF">ACFSOX_06340</name>
</gene>
<dbReference type="Pfam" id="PF03453">
    <property type="entry name" value="MoeA_N"/>
    <property type="match status" value="1"/>
</dbReference>
<dbReference type="PANTHER" id="PTHR10192:SF5">
    <property type="entry name" value="GEPHYRIN"/>
    <property type="match status" value="1"/>
</dbReference>
<comment type="catalytic activity">
    <reaction evidence="5">
        <text>adenylyl-molybdopterin + molybdate = Mo-molybdopterin + AMP + H(+)</text>
        <dbReference type="Rhea" id="RHEA:35047"/>
        <dbReference type="ChEBI" id="CHEBI:15378"/>
        <dbReference type="ChEBI" id="CHEBI:36264"/>
        <dbReference type="ChEBI" id="CHEBI:62727"/>
        <dbReference type="ChEBI" id="CHEBI:71302"/>
        <dbReference type="ChEBI" id="CHEBI:456215"/>
        <dbReference type="EC" id="2.10.1.1"/>
    </reaction>
</comment>
<dbReference type="PROSITE" id="PS01079">
    <property type="entry name" value="MOCF_BIOSYNTHESIS_2"/>
    <property type="match status" value="1"/>
</dbReference>
<dbReference type="InterPro" id="IPR005111">
    <property type="entry name" value="MoeA_C_domain_IV"/>
</dbReference>
<dbReference type="EC" id="2.10.1.1" evidence="6"/>
<comment type="function">
    <text evidence="1 6">Catalyzes the insertion of molybdate into adenylated molybdopterin with the concomitant release of AMP.</text>
</comment>
<sequence>MAKLGDDTFSIGAPALRLDDLEPLIAARVAPVAGFEPVALRAARGRVLAHAVAALRDLPPFDNSAVDGFALRHADLAAVGETRLAVVDRVTAGHAAARPLAPGAAVRIFTGAPMPAGADTVLMQEDARLDGDVLVVPSGLKPGDNRRCAGEDIAVGGLMLPAGRRITAADIALAAAQGLTALPVRRRVSVALFSTGDEIVEPGTALPSSAIYDANRYLLLALTEALGATVTDLGILGDDADALADALRQATVGHDLVITSGGVSTGEADHVRTAVERVGRLDVWRVAIKPGKPVAMGVLAGEEGARAAFVGLPGNPAAAFVTFVRVVRPLLLRLAGATPQPPRVLPVRAGFAHRKRPGRREYLRGSLRLGADGAPEAVVHRLEGAGAITSLTETDGLIEIGDDVTAVTPGDTVGFVSYAEITG</sequence>
<name>A0ABW5AFQ2_9BRAD</name>
<dbReference type="Gene3D" id="3.90.105.10">
    <property type="entry name" value="Molybdopterin biosynthesis moea protein, domain 2"/>
    <property type="match status" value="1"/>
</dbReference>
<protein>
    <recommendedName>
        <fullName evidence="6">Molybdopterin molybdenumtransferase</fullName>
        <ecNumber evidence="6">2.10.1.1</ecNumber>
    </recommendedName>
</protein>
<dbReference type="CDD" id="cd00887">
    <property type="entry name" value="MoeA"/>
    <property type="match status" value="1"/>
</dbReference>
<dbReference type="NCBIfam" id="NF045515">
    <property type="entry name" value="Glp_gephyrin"/>
    <property type="match status" value="1"/>
</dbReference>
<dbReference type="InterPro" id="IPR036425">
    <property type="entry name" value="MoaB/Mog-like_dom_sf"/>
</dbReference>
<comment type="pathway">
    <text evidence="2 6">Cofactor biosynthesis; molybdopterin biosynthesis.</text>
</comment>
<dbReference type="InterPro" id="IPR008284">
    <property type="entry name" value="MoCF_biosynth_CS"/>
</dbReference>
<dbReference type="Gene3D" id="3.40.980.10">
    <property type="entry name" value="MoaB/Mog-like domain"/>
    <property type="match status" value="1"/>
</dbReference>
<dbReference type="InterPro" id="IPR038987">
    <property type="entry name" value="MoeA-like"/>
</dbReference>
<organism evidence="8 9">
    <name type="scientific">Rhodoplanes azumiensis</name>
    <dbReference type="NCBI Taxonomy" id="1897628"/>
    <lineage>
        <taxon>Bacteria</taxon>
        <taxon>Pseudomonadati</taxon>
        <taxon>Pseudomonadota</taxon>
        <taxon>Alphaproteobacteria</taxon>
        <taxon>Hyphomicrobiales</taxon>
        <taxon>Nitrobacteraceae</taxon>
        <taxon>Rhodoplanes</taxon>
    </lineage>
</organism>
<dbReference type="Pfam" id="PF00994">
    <property type="entry name" value="MoCF_biosynth"/>
    <property type="match status" value="1"/>
</dbReference>
<evidence type="ECO:0000256" key="2">
    <source>
        <dbReference type="ARBA" id="ARBA00005046"/>
    </source>
</evidence>
<dbReference type="RefSeq" id="WP_378476943.1">
    <property type="nucleotide sequence ID" value="NZ_JBHUIW010000004.1"/>
</dbReference>
<dbReference type="Pfam" id="PF03454">
    <property type="entry name" value="MoeA_C"/>
    <property type="match status" value="1"/>
</dbReference>
<comment type="similarity">
    <text evidence="3 6">Belongs to the MoeA family.</text>
</comment>
<dbReference type="SUPFAM" id="SSF63867">
    <property type="entry name" value="MoeA C-terminal domain-like"/>
    <property type="match status" value="1"/>
</dbReference>
<dbReference type="PANTHER" id="PTHR10192">
    <property type="entry name" value="MOLYBDOPTERIN BIOSYNTHESIS PROTEIN"/>
    <property type="match status" value="1"/>
</dbReference>
<accession>A0ABW5AFQ2</accession>
<evidence type="ECO:0000313" key="8">
    <source>
        <dbReference type="EMBL" id="MFD2181764.1"/>
    </source>
</evidence>
<evidence type="ECO:0000256" key="6">
    <source>
        <dbReference type="RuleBase" id="RU365090"/>
    </source>
</evidence>
<dbReference type="SMART" id="SM00852">
    <property type="entry name" value="MoCF_biosynth"/>
    <property type="match status" value="1"/>
</dbReference>
<keyword evidence="6" id="KW-0500">Molybdenum</keyword>
<proteinExistence type="inferred from homology"/>
<keyword evidence="6" id="KW-0479">Metal-binding</keyword>
<keyword evidence="4 6" id="KW-0501">Molybdenum cofactor biosynthesis</keyword>
<evidence type="ECO:0000256" key="1">
    <source>
        <dbReference type="ARBA" id="ARBA00002901"/>
    </source>
</evidence>
<dbReference type="InterPro" id="IPR005110">
    <property type="entry name" value="MoeA_linker/N"/>
</dbReference>
<evidence type="ECO:0000256" key="3">
    <source>
        <dbReference type="ARBA" id="ARBA00010763"/>
    </source>
</evidence>
<dbReference type="EMBL" id="JBHUIW010000004">
    <property type="protein sequence ID" value="MFD2181764.1"/>
    <property type="molecule type" value="Genomic_DNA"/>
</dbReference>
<dbReference type="SUPFAM" id="SSF63882">
    <property type="entry name" value="MoeA N-terminal region -like"/>
    <property type="match status" value="1"/>
</dbReference>
<feature type="domain" description="MoaB/Mog" evidence="7">
    <location>
        <begin position="191"/>
        <end position="333"/>
    </location>
</feature>
<dbReference type="Gene3D" id="2.170.190.11">
    <property type="entry name" value="Molybdopterin biosynthesis moea protein, domain 3"/>
    <property type="match status" value="1"/>
</dbReference>
<evidence type="ECO:0000256" key="5">
    <source>
        <dbReference type="ARBA" id="ARBA00047317"/>
    </source>
</evidence>
<dbReference type="InterPro" id="IPR036688">
    <property type="entry name" value="MoeA_C_domain_IV_sf"/>
</dbReference>
<dbReference type="Proteomes" id="UP001597314">
    <property type="component" value="Unassembled WGS sequence"/>
</dbReference>
<comment type="cofactor">
    <cofactor evidence="6">
        <name>Mg(2+)</name>
        <dbReference type="ChEBI" id="CHEBI:18420"/>
    </cofactor>
</comment>
<keyword evidence="6" id="KW-0808">Transferase</keyword>
<dbReference type="SUPFAM" id="SSF53218">
    <property type="entry name" value="Molybdenum cofactor biosynthesis proteins"/>
    <property type="match status" value="1"/>
</dbReference>
<reference evidence="9" key="1">
    <citation type="journal article" date="2019" name="Int. J. Syst. Evol. Microbiol.">
        <title>The Global Catalogue of Microorganisms (GCM) 10K type strain sequencing project: providing services to taxonomists for standard genome sequencing and annotation.</title>
        <authorList>
            <consortium name="The Broad Institute Genomics Platform"/>
            <consortium name="The Broad Institute Genome Sequencing Center for Infectious Disease"/>
            <person name="Wu L."/>
            <person name="Ma J."/>
        </authorList>
    </citation>
    <scope>NUCLEOTIDE SEQUENCE [LARGE SCALE GENOMIC DNA]</scope>
    <source>
        <strain evidence="9">CGMCC 1.6774</strain>
    </source>
</reference>
<evidence type="ECO:0000256" key="4">
    <source>
        <dbReference type="ARBA" id="ARBA00023150"/>
    </source>
</evidence>
<evidence type="ECO:0000259" key="7">
    <source>
        <dbReference type="SMART" id="SM00852"/>
    </source>
</evidence>
<dbReference type="NCBIfam" id="TIGR00177">
    <property type="entry name" value="molyb_syn"/>
    <property type="match status" value="1"/>
</dbReference>
<dbReference type="InterPro" id="IPR001453">
    <property type="entry name" value="MoaB/Mog_dom"/>
</dbReference>